<name>A0A4C1SPQ4_EUMVA</name>
<dbReference type="Pfam" id="PF01590">
    <property type="entry name" value="GAF"/>
    <property type="match status" value="2"/>
</dbReference>
<dbReference type="EMBL" id="BGZK01003717">
    <property type="protein sequence ID" value="GBP03944.1"/>
    <property type="molecule type" value="Genomic_DNA"/>
</dbReference>
<dbReference type="InterPro" id="IPR002073">
    <property type="entry name" value="PDEase_catalytic_dom"/>
</dbReference>
<organism evidence="10 11">
    <name type="scientific">Eumeta variegata</name>
    <name type="common">Bagworm moth</name>
    <name type="synonym">Eumeta japonica</name>
    <dbReference type="NCBI Taxonomy" id="151549"/>
    <lineage>
        <taxon>Eukaryota</taxon>
        <taxon>Metazoa</taxon>
        <taxon>Ecdysozoa</taxon>
        <taxon>Arthropoda</taxon>
        <taxon>Hexapoda</taxon>
        <taxon>Insecta</taxon>
        <taxon>Pterygota</taxon>
        <taxon>Neoptera</taxon>
        <taxon>Endopterygota</taxon>
        <taxon>Lepidoptera</taxon>
        <taxon>Glossata</taxon>
        <taxon>Ditrysia</taxon>
        <taxon>Tineoidea</taxon>
        <taxon>Psychidae</taxon>
        <taxon>Oiketicinae</taxon>
        <taxon>Eumeta</taxon>
    </lineage>
</organism>
<evidence type="ECO:0000256" key="4">
    <source>
        <dbReference type="ARBA" id="ARBA00022801"/>
    </source>
</evidence>
<comment type="cofactor">
    <cofactor evidence="8">
        <name>a divalent metal cation</name>
        <dbReference type="ChEBI" id="CHEBI:60240"/>
    </cofactor>
    <text evidence="8">Binds 2 divalent metal cations per subunit. Site 1 may preferentially bind zinc ions, while site 2 has a preference for magnesium and/or manganese ions.</text>
</comment>
<proteinExistence type="inferred from homology"/>
<dbReference type="SMART" id="SM00065">
    <property type="entry name" value="GAF"/>
    <property type="match status" value="2"/>
</dbReference>
<evidence type="ECO:0000313" key="10">
    <source>
        <dbReference type="EMBL" id="GBP03944.1"/>
    </source>
</evidence>
<feature type="binding site" evidence="6">
    <location>
        <position position="652"/>
    </location>
    <ligand>
        <name>AMP</name>
        <dbReference type="ChEBI" id="CHEBI:456215"/>
    </ligand>
</feature>
<dbReference type="Gene3D" id="3.30.450.40">
    <property type="match status" value="2"/>
</dbReference>
<feature type="binding site" evidence="6">
    <location>
        <position position="704"/>
    </location>
    <ligand>
        <name>AMP</name>
        <dbReference type="ChEBI" id="CHEBI:456215"/>
    </ligand>
</feature>
<evidence type="ECO:0000256" key="8">
    <source>
        <dbReference type="RuleBase" id="RU363067"/>
    </source>
</evidence>
<dbReference type="InterPro" id="IPR023174">
    <property type="entry name" value="PDEase_CS"/>
</dbReference>
<keyword evidence="4 8" id="KW-0378">Hydrolase</keyword>
<dbReference type="InterPro" id="IPR036971">
    <property type="entry name" value="PDEase_catalytic_dom_sf"/>
</dbReference>
<dbReference type="AlphaFoldDB" id="A0A4C1SPQ4"/>
<keyword evidence="11" id="KW-1185">Reference proteome</keyword>
<reference evidence="10 11" key="1">
    <citation type="journal article" date="2019" name="Commun. Biol.">
        <title>The bagworm genome reveals a unique fibroin gene that provides high tensile strength.</title>
        <authorList>
            <person name="Kono N."/>
            <person name="Nakamura H."/>
            <person name="Ohtoshi R."/>
            <person name="Tomita M."/>
            <person name="Numata K."/>
            <person name="Arakawa K."/>
        </authorList>
    </citation>
    <scope>NUCLEOTIDE SEQUENCE [LARGE SCALE GENOMIC DNA]</scope>
</reference>
<feature type="binding site" evidence="7">
    <location>
        <position position="544"/>
    </location>
    <ligand>
        <name>Zn(2+)</name>
        <dbReference type="ChEBI" id="CHEBI:29105"/>
        <label>2</label>
    </ligand>
</feature>
<feature type="binding site" evidence="7">
    <location>
        <position position="652"/>
    </location>
    <ligand>
        <name>Zn(2+)</name>
        <dbReference type="ChEBI" id="CHEBI:29105"/>
        <label>1</label>
    </ligand>
</feature>
<dbReference type="InterPro" id="IPR003018">
    <property type="entry name" value="GAF"/>
</dbReference>
<dbReference type="CDD" id="cd00077">
    <property type="entry name" value="HDc"/>
    <property type="match status" value="1"/>
</dbReference>
<dbReference type="PROSITE" id="PS51845">
    <property type="entry name" value="PDEASE_I_2"/>
    <property type="match status" value="1"/>
</dbReference>
<evidence type="ECO:0000256" key="5">
    <source>
        <dbReference type="PIRSR" id="PIRSR623088-1"/>
    </source>
</evidence>
<dbReference type="GO" id="GO:0007165">
    <property type="term" value="P:signal transduction"/>
    <property type="evidence" value="ECO:0007669"/>
    <property type="project" value="InterPro"/>
</dbReference>
<evidence type="ECO:0000256" key="2">
    <source>
        <dbReference type="ARBA" id="ARBA00022535"/>
    </source>
</evidence>
<protein>
    <recommendedName>
        <fullName evidence="8">Phosphodiesterase</fullName>
        <ecNumber evidence="8">3.1.4.-</ecNumber>
    </recommendedName>
</protein>
<feature type="binding site" evidence="7">
    <location>
        <position position="543"/>
    </location>
    <ligand>
        <name>Zn(2+)</name>
        <dbReference type="ChEBI" id="CHEBI:29105"/>
        <label>1</label>
    </ligand>
</feature>
<dbReference type="STRING" id="151549.A0A4C1SPQ4"/>
<feature type="active site" description="Proton donor" evidence="5">
    <location>
        <position position="505"/>
    </location>
</feature>
<evidence type="ECO:0000256" key="3">
    <source>
        <dbReference type="ARBA" id="ARBA00022723"/>
    </source>
</evidence>
<dbReference type="InterPro" id="IPR003607">
    <property type="entry name" value="HD/PDEase_dom"/>
</dbReference>
<dbReference type="Proteomes" id="UP000299102">
    <property type="component" value="Unassembled WGS sequence"/>
</dbReference>
<accession>A0A4C1SPQ4</accession>
<dbReference type="PRINTS" id="PR00387">
    <property type="entry name" value="PDIESTERASE1"/>
</dbReference>
<dbReference type="Gene3D" id="1.10.1300.10">
    <property type="entry name" value="3'5'-cyclic nucleotide phosphodiesterase, catalytic domain"/>
    <property type="match status" value="1"/>
</dbReference>
<evidence type="ECO:0000259" key="9">
    <source>
        <dbReference type="PROSITE" id="PS51845"/>
    </source>
</evidence>
<comment type="similarity">
    <text evidence="1 8">Belongs to the cyclic nucleotide phosphodiesterase family.</text>
</comment>
<feature type="binding site" evidence="6">
    <location>
        <begin position="505"/>
        <end position="509"/>
    </location>
    <ligand>
        <name>AMP</name>
        <dbReference type="ChEBI" id="CHEBI:456215"/>
    </ligand>
</feature>
<evidence type="ECO:0000256" key="6">
    <source>
        <dbReference type="PIRSR" id="PIRSR623088-2"/>
    </source>
</evidence>
<dbReference type="InterPro" id="IPR029016">
    <property type="entry name" value="GAF-like_dom_sf"/>
</dbReference>
<feature type="domain" description="PDEase" evidence="9">
    <location>
        <begin position="430"/>
        <end position="743"/>
    </location>
</feature>
<dbReference type="SUPFAM" id="SSF109604">
    <property type="entry name" value="HD-domain/PDEase-like"/>
    <property type="match status" value="1"/>
</dbReference>
<evidence type="ECO:0000256" key="1">
    <source>
        <dbReference type="ARBA" id="ARBA00007648"/>
    </source>
</evidence>
<dbReference type="PANTHER" id="PTHR11347">
    <property type="entry name" value="CYCLIC NUCLEOTIDE PHOSPHODIESTERASE"/>
    <property type="match status" value="1"/>
</dbReference>
<dbReference type="GO" id="GO:0004114">
    <property type="term" value="F:3',5'-cyclic-nucleotide phosphodiesterase activity"/>
    <property type="evidence" value="ECO:0007669"/>
    <property type="project" value="InterPro"/>
</dbReference>
<dbReference type="OrthoDB" id="546632at2759"/>
<dbReference type="SUPFAM" id="SSF55781">
    <property type="entry name" value="GAF domain-like"/>
    <property type="match status" value="2"/>
</dbReference>
<dbReference type="EC" id="3.1.4.-" evidence="8"/>
<feature type="binding site" evidence="7">
    <location>
        <position position="509"/>
    </location>
    <ligand>
        <name>Zn(2+)</name>
        <dbReference type="ChEBI" id="CHEBI:29105"/>
        <label>1</label>
    </ligand>
</feature>
<feature type="binding site" evidence="6">
    <location>
        <position position="544"/>
    </location>
    <ligand>
        <name>AMP</name>
        <dbReference type="ChEBI" id="CHEBI:456215"/>
    </ligand>
</feature>
<evidence type="ECO:0000313" key="11">
    <source>
        <dbReference type="Proteomes" id="UP000299102"/>
    </source>
</evidence>
<keyword evidence="3 7" id="KW-0479">Metal-binding</keyword>
<dbReference type="GO" id="GO:0046872">
    <property type="term" value="F:metal ion binding"/>
    <property type="evidence" value="ECO:0007669"/>
    <property type="project" value="UniProtKB-KW"/>
</dbReference>
<evidence type="ECO:0000256" key="7">
    <source>
        <dbReference type="PIRSR" id="PIRSR623088-3"/>
    </source>
</evidence>
<dbReference type="InterPro" id="IPR023088">
    <property type="entry name" value="PDEase"/>
</dbReference>
<keyword evidence="2" id="KW-0140">cGMP</keyword>
<dbReference type="Pfam" id="PF00233">
    <property type="entry name" value="PDEase_I"/>
    <property type="match status" value="1"/>
</dbReference>
<feature type="binding site" evidence="7">
    <location>
        <position position="544"/>
    </location>
    <ligand>
        <name>Zn(2+)</name>
        <dbReference type="ChEBI" id="CHEBI:29105"/>
        <label>1</label>
    </ligand>
</feature>
<dbReference type="PROSITE" id="PS00126">
    <property type="entry name" value="PDEASE_I_1"/>
    <property type="match status" value="1"/>
</dbReference>
<gene>
    <name evidence="10" type="primary">Pde10a</name>
    <name evidence="10" type="ORF">EVAR_68565_1</name>
</gene>
<comment type="caution">
    <text evidence="10">The sequence shown here is derived from an EMBL/GenBank/DDBJ whole genome shotgun (WGS) entry which is preliminary data.</text>
</comment>
<sequence>MGDTGPKYLYKNKGEDDNIPVGKRSTASKQSHSLIAPERFCRVTKRVIAPYAQIQRKGAKGEQKDEIFMDINRFTVLLEDVVDLDALLFETANVLKIVTHSTGVFVYKVDNAKQEIILMPQNTTNTIRHEVNIPIGQGKVAAAHVAATKNYLLLPDLPRDCRFSEGLKWVNARTALCMPVVKPDGDCHAVIELYKTHDEPYNSDVLYMVMSLACWIGAAVQQTQVRITMHKMAHLNAELLTLLHKYFCELASLDTMITDMLAVIKKFMGVTHSRFFIVDRDGISSDMVADMWDDGWSSERTNMPKKKQKINLSQEQSPAGLVARTGESLNIRDVYSDERFVNEVDILTGRVVRATLVSPITDKQGVIGIVQLIGKRNQEPFDADDVKVFDVFIGYCTLIVHFANMQQMKVYHSNMNTVYSELITIHLHPCKHDYNKLMELQGIVTPPEGFMSFDYYIDKESKNCIPGMICYMFVKMFNDEYFNRSQLVDFVLTILGRYRNTNPYHNSEHAFCFTHGLFLILVNNKGIFNYTETLALMLAGLCHDLDHPGYNNNFLTLIKHPLSLMYKYSNLEFHHYFIARKIIEDKKLLDRLPLEDQEIIKLELKYDILSTDLAVYFQVRAQLVPLVSDHTYDWGNKSHRRMVKSMLMTASDLVGCCKPFSTAKQIAECVYEEFYNQGDKEREMGYTPLCMMDRRRSLNQPAEQIQFISVVVMPCLTLLQGFFPNVNKLVENCRIRTNPKIYF</sequence>